<dbReference type="NCBIfam" id="NF041216">
    <property type="entry name" value="CU044_2847_fam"/>
    <property type="match status" value="1"/>
</dbReference>
<accession>A0A5N8XBR3</accession>
<dbReference type="Pfam" id="PF19493">
    <property type="entry name" value="Trypco1"/>
    <property type="match status" value="1"/>
</dbReference>
<evidence type="ECO:0000313" key="3">
    <source>
        <dbReference type="Proteomes" id="UP000400924"/>
    </source>
</evidence>
<sequence>MSELVRFETTDGASMVVEVEDTSPGLENVGHGDNGVLEASRRLDEMLTGARPTIESVLGLLRQLAPDEYEVEFGIKLNAEAGVVVAKTAAEGHFNVRLGWRRDGTAEAG</sequence>
<evidence type="ECO:0000313" key="2">
    <source>
        <dbReference type="EMBL" id="MPY56348.1"/>
    </source>
</evidence>
<organism evidence="2 3">
    <name type="scientific">Streptomyces spongiae</name>
    <dbReference type="NCBI Taxonomy" id="565072"/>
    <lineage>
        <taxon>Bacteria</taxon>
        <taxon>Bacillati</taxon>
        <taxon>Actinomycetota</taxon>
        <taxon>Actinomycetes</taxon>
        <taxon>Kitasatosporales</taxon>
        <taxon>Streptomycetaceae</taxon>
        <taxon>Streptomyces</taxon>
    </lineage>
</organism>
<keyword evidence="3" id="KW-1185">Reference proteome</keyword>
<reference evidence="2 3" key="1">
    <citation type="submission" date="2019-07" db="EMBL/GenBank/DDBJ databases">
        <title>New species of Amycolatopsis and Streptomyces.</title>
        <authorList>
            <person name="Duangmal K."/>
            <person name="Teo W.F.A."/>
            <person name="Lipun K."/>
        </authorList>
    </citation>
    <scope>NUCLEOTIDE SEQUENCE [LARGE SCALE GENOMIC DNA]</scope>
    <source>
        <strain evidence="2 3">NBRC 106415</strain>
    </source>
</reference>
<dbReference type="AlphaFoldDB" id="A0A5N8XBR3"/>
<feature type="domain" description="Trypsin-co-occurring" evidence="1">
    <location>
        <begin position="7"/>
        <end position="102"/>
    </location>
</feature>
<protein>
    <recommendedName>
        <fullName evidence="1">Trypsin-co-occurring domain-containing protein</fullName>
    </recommendedName>
</protein>
<comment type="caution">
    <text evidence="2">The sequence shown here is derived from an EMBL/GenBank/DDBJ whole genome shotgun (WGS) entry which is preliminary data.</text>
</comment>
<dbReference type="RefSeq" id="WP_152769820.1">
    <property type="nucleotide sequence ID" value="NZ_VJZC01000013.1"/>
</dbReference>
<proteinExistence type="predicted"/>
<dbReference type="EMBL" id="VJZC01000013">
    <property type="protein sequence ID" value="MPY56348.1"/>
    <property type="molecule type" value="Genomic_DNA"/>
</dbReference>
<dbReference type="OrthoDB" id="574243at2"/>
<name>A0A5N8XBR3_9ACTN</name>
<gene>
    <name evidence="2" type="ORF">FNH08_03880</name>
</gene>
<dbReference type="InterPro" id="IPR045794">
    <property type="entry name" value="Trypco1"/>
</dbReference>
<evidence type="ECO:0000259" key="1">
    <source>
        <dbReference type="Pfam" id="PF19493"/>
    </source>
</evidence>
<dbReference type="Proteomes" id="UP000400924">
    <property type="component" value="Unassembled WGS sequence"/>
</dbReference>